<dbReference type="InterPro" id="IPR009944">
    <property type="entry name" value="Amastin"/>
</dbReference>
<proteinExistence type="predicted"/>
<dbReference type="OrthoDB" id="265142at2759"/>
<keyword evidence="1" id="KW-0472">Membrane</keyword>
<protein>
    <submittedName>
        <fullName evidence="2">Amastin-like protein</fullName>
    </submittedName>
</protein>
<accession>A0A0N1HWY5</accession>
<name>A0A0N1HWY5_LEPSE</name>
<dbReference type="OMA" id="CMLDCYL"/>
<evidence type="ECO:0000256" key="1">
    <source>
        <dbReference type="SAM" id="Phobius"/>
    </source>
</evidence>
<dbReference type="VEuPathDB" id="TriTrypDB:Lsey_0178_0010"/>
<reference evidence="2 3" key="1">
    <citation type="journal article" date="2015" name="PLoS Pathog.">
        <title>Leptomonas seymouri: Adaptations to the Dixenous Life Cycle Analyzed by Genome Sequencing, Transcriptome Profiling and Co-infection with Leishmania donovani.</title>
        <authorList>
            <person name="Kraeva N."/>
            <person name="Butenko A."/>
            <person name="Hlavacova J."/>
            <person name="Kostygov A."/>
            <person name="Myskova J."/>
            <person name="Grybchuk D."/>
            <person name="Lestinova T."/>
            <person name="Votypka J."/>
            <person name="Volf P."/>
            <person name="Opperdoes F."/>
            <person name="Flegontov P."/>
            <person name="Lukes J."/>
            <person name="Yurchenko V."/>
        </authorList>
    </citation>
    <scope>NUCLEOTIDE SEQUENCE [LARGE SCALE GENOMIC DNA]</scope>
    <source>
        <strain evidence="2 3">ATCC 30220</strain>
    </source>
</reference>
<feature type="transmembrane region" description="Helical" evidence="1">
    <location>
        <begin position="83"/>
        <end position="102"/>
    </location>
</feature>
<keyword evidence="1" id="KW-1133">Transmembrane helix</keyword>
<feature type="transmembrane region" description="Helical" evidence="1">
    <location>
        <begin position="174"/>
        <end position="193"/>
    </location>
</feature>
<feature type="transmembrane region" description="Helical" evidence="1">
    <location>
        <begin position="6"/>
        <end position="28"/>
    </location>
</feature>
<sequence length="195" mass="21461">MGYIGGIIFSVLQFVTIVLITVGIPLGMMQPSDAKALNLDDSYCITMWGIKNKCLQPEYAYKPSEVWSGCSGRDDRFKAARTCAVIAVIIFAVSFILNFLMSCCCPCILYVCMLLNFIAVIITTVCWGSMLDCYKRNMGSDKITFPGQDVCVKLKDFHGTDGAYEKGMHLGTGFILIIVGWACGLVNTFTHLIPC</sequence>
<dbReference type="PANTHER" id="PTHR33297:SF4">
    <property type="entry name" value="AMASTIN"/>
    <property type="match status" value="1"/>
</dbReference>
<dbReference type="Proteomes" id="UP000038009">
    <property type="component" value="Unassembled WGS sequence"/>
</dbReference>
<feature type="transmembrane region" description="Helical" evidence="1">
    <location>
        <begin position="108"/>
        <end position="128"/>
    </location>
</feature>
<keyword evidence="3" id="KW-1185">Reference proteome</keyword>
<dbReference type="AlphaFoldDB" id="A0A0N1HWY5"/>
<organism evidence="2 3">
    <name type="scientific">Leptomonas seymouri</name>
    <dbReference type="NCBI Taxonomy" id="5684"/>
    <lineage>
        <taxon>Eukaryota</taxon>
        <taxon>Discoba</taxon>
        <taxon>Euglenozoa</taxon>
        <taxon>Kinetoplastea</taxon>
        <taxon>Metakinetoplastina</taxon>
        <taxon>Trypanosomatida</taxon>
        <taxon>Trypanosomatidae</taxon>
        <taxon>Leishmaniinae</taxon>
        <taxon>Leptomonas</taxon>
    </lineage>
</organism>
<evidence type="ECO:0000313" key="3">
    <source>
        <dbReference type="Proteomes" id="UP000038009"/>
    </source>
</evidence>
<keyword evidence="1" id="KW-0812">Transmembrane</keyword>
<dbReference type="EMBL" id="LJSK01000178">
    <property type="protein sequence ID" value="KPI85574.1"/>
    <property type="molecule type" value="Genomic_DNA"/>
</dbReference>
<gene>
    <name evidence="2" type="ORF">ABL78_5349</name>
</gene>
<dbReference type="Pfam" id="PF07344">
    <property type="entry name" value="Amastin"/>
    <property type="match status" value="1"/>
</dbReference>
<evidence type="ECO:0000313" key="2">
    <source>
        <dbReference type="EMBL" id="KPI85574.1"/>
    </source>
</evidence>
<comment type="caution">
    <text evidence="2">The sequence shown here is derived from an EMBL/GenBank/DDBJ whole genome shotgun (WGS) entry which is preliminary data.</text>
</comment>
<dbReference type="PANTHER" id="PTHR33297">
    <property type="entry name" value="AMASTIN-LIKE SURFACE PROTEIN-LIKE PROTEIN-RELATED"/>
    <property type="match status" value="1"/>
</dbReference>